<evidence type="ECO:0000313" key="2">
    <source>
        <dbReference type="EMBL" id="KON90520.1"/>
    </source>
</evidence>
<dbReference type="AlphaFoldDB" id="A0A0D1Y175"/>
<evidence type="ECO:0000313" key="5">
    <source>
        <dbReference type="Proteomes" id="UP000182836"/>
    </source>
</evidence>
<dbReference type="InterPro" id="IPR058869">
    <property type="entry name" value="YqzN_YkzM"/>
</dbReference>
<dbReference type="Proteomes" id="UP000037269">
    <property type="component" value="Unassembled WGS sequence"/>
</dbReference>
<gene>
    <name evidence="2" type="ORF">AF333_29005</name>
    <name evidence="3" type="ORF">SAMN04487909_12828</name>
</gene>
<name>A0A0D1Y175_ANEMI</name>
<sequence length="65" mass="7294">MAEKQERVKEPAFPVQILIENAKGLSDEFGTKPEIIMAVLSSCTGKITKSEAKKRIDSFLRKEVK</sequence>
<keyword evidence="4" id="KW-1185">Reference proteome</keyword>
<dbReference type="RefSeq" id="WP_043063231.1">
    <property type="nucleotide sequence ID" value="NZ_BJOA01000092.1"/>
</dbReference>
<proteinExistence type="predicted"/>
<dbReference type="EMBL" id="LGUG01000012">
    <property type="protein sequence ID" value="KON90520.1"/>
    <property type="molecule type" value="Genomic_DNA"/>
</dbReference>
<dbReference type="OrthoDB" id="2666545at2"/>
<accession>A0A0D1Y175</accession>
<reference evidence="2 4" key="1">
    <citation type="submission" date="2015-07" db="EMBL/GenBank/DDBJ databases">
        <title>Fjat-14205 dsm 2895.</title>
        <authorList>
            <person name="Liu B."/>
            <person name="Wang J."/>
            <person name="Zhu Y."/>
            <person name="Liu G."/>
            <person name="Chen Q."/>
            <person name="Chen Z."/>
            <person name="Lan J."/>
            <person name="Che J."/>
            <person name="Ge C."/>
            <person name="Shi H."/>
            <person name="Pan Z."/>
            <person name="Liu X."/>
        </authorList>
    </citation>
    <scope>NUCLEOTIDE SEQUENCE [LARGE SCALE GENOMIC DNA]</scope>
    <source>
        <strain evidence="2 4">DSM 2895</strain>
    </source>
</reference>
<dbReference type="PATRIC" id="fig|47500.8.peg.5171"/>
<dbReference type="GeneID" id="42309173"/>
<evidence type="ECO:0000313" key="3">
    <source>
        <dbReference type="EMBL" id="SDJ77092.1"/>
    </source>
</evidence>
<dbReference type="EMBL" id="FNED01000028">
    <property type="protein sequence ID" value="SDJ77092.1"/>
    <property type="molecule type" value="Genomic_DNA"/>
</dbReference>
<dbReference type="Proteomes" id="UP000182836">
    <property type="component" value="Unassembled WGS sequence"/>
</dbReference>
<feature type="domain" description="YqzN/YkzM" evidence="1">
    <location>
        <begin position="10"/>
        <end position="63"/>
    </location>
</feature>
<evidence type="ECO:0000259" key="1">
    <source>
        <dbReference type="Pfam" id="PF26160"/>
    </source>
</evidence>
<dbReference type="Pfam" id="PF26160">
    <property type="entry name" value="YqzN_YkzM"/>
    <property type="match status" value="1"/>
</dbReference>
<protein>
    <recommendedName>
        <fullName evidence="1">YqzN/YkzM domain-containing protein</fullName>
    </recommendedName>
</protein>
<reference evidence="3 5" key="2">
    <citation type="submission" date="2016-10" db="EMBL/GenBank/DDBJ databases">
        <authorList>
            <person name="de Groot N.N."/>
        </authorList>
    </citation>
    <scope>NUCLEOTIDE SEQUENCE [LARGE SCALE GENOMIC DNA]</scope>
    <source>
        <strain evidence="3 5">DSM 2895</strain>
    </source>
</reference>
<organism evidence="2 4">
    <name type="scientific">Aneurinibacillus migulanus</name>
    <name type="common">Bacillus migulanus</name>
    <dbReference type="NCBI Taxonomy" id="47500"/>
    <lineage>
        <taxon>Bacteria</taxon>
        <taxon>Bacillati</taxon>
        <taxon>Bacillota</taxon>
        <taxon>Bacilli</taxon>
        <taxon>Bacillales</taxon>
        <taxon>Paenibacillaceae</taxon>
        <taxon>Aneurinibacillus group</taxon>
        <taxon>Aneurinibacillus</taxon>
    </lineage>
</organism>
<evidence type="ECO:0000313" key="4">
    <source>
        <dbReference type="Proteomes" id="UP000037269"/>
    </source>
</evidence>
<dbReference type="STRING" id="47500.AF333_29005"/>